<evidence type="ECO:0000256" key="1">
    <source>
        <dbReference type="SAM" id="MobiDB-lite"/>
    </source>
</evidence>
<dbReference type="CDD" id="cd00027">
    <property type="entry name" value="BRCT"/>
    <property type="match status" value="1"/>
</dbReference>
<dbReference type="EMBL" id="FJOG01000011">
    <property type="protein sequence ID" value="CZR58056.1"/>
    <property type="molecule type" value="Genomic_DNA"/>
</dbReference>
<organism evidence="3 4">
    <name type="scientific">Phialocephala subalpina</name>
    <dbReference type="NCBI Taxonomy" id="576137"/>
    <lineage>
        <taxon>Eukaryota</taxon>
        <taxon>Fungi</taxon>
        <taxon>Dikarya</taxon>
        <taxon>Ascomycota</taxon>
        <taxon>Pezizomycotina</taxon>
        <taxon>Leotiomycetes</taxon>
        <taxon>Helotiales</taxon>
        <taxon>Mollisiaceae</taxon>
        <taxon>Phialocephala</taxon>
        <taxon>Phialocephala fortinii species complex</taxon>
    </lineage>
</organism>
<gene>
    <name evidence="3" type="ORF">PAC_07946</name>
</gene>
<keyword evidence="4" id="KW-1185">Reference proteome</keyword>
<dbReference type="STRING" id="576137.A0A1L7WZ58"/>
<dbReference type="PROSITE" id="PS50172">
    <property type="entry name" value="BRCT"/>
    <property type="match status" value="1"/>
</dbReference>
<feature type="domain" description="BRCT" evidence="2">
    <location>
        <begin position="42"/>
        <end position="133"/>
    </location>
</feature>
<dbReference type="InterPro" id="IPR001357">
    <property type="entry name" value="BRCT_dom"/>
</dbReference>
<feature type="compositionally biased region" description="Low complexity" evidence="1">
    <location>
        <begin position="337"/>
        <end position="362"/>
    </location>
</feature>
<dbReference type="AlphaFoldDB" id="A0A1L7WZ58"/>
<reference evidence="3 4" key="1">
    <citation type="submission" date="2016-03" db="EMBL/GenBank/DDBJ databases">
        <authorList>
            <person name="Ploux O."/>
        </authorList>
    </citation>
    <scope>NUCLEOTIDE SEQUENCE [LARGE SCALE GENOMIC DNA]</scope>
    <source>
        <strain evidence="3 4">UAMH 11012</strain>
    </source>
</reference>
<protein>
    <recommendedName>
        <fullName evidence="2">BRCT domain-containing protein</fullName>
    </recommendedName>
</protein>
<feature type="compositionally biased region" description="Acidic residues" evidence="1">
    <location>
        <begin position="372"/>
        <end position="391"/>
    </location>
</feature>
<sequence>MPGRTSTKGAKVSTTNKSKQVAPNPINERKRAAAAATKKGTPLKQVFKGKVITSLGLFNNCGKKIGPDDIARYITAHGGRYEKTITEDTTHLICSIEDYKKKHPQVQAAWKLGKSKCAIVVFDWLLDCLVSKKSCKAPGGYTLDRTIKRLNEGKKDHFEYRNKLEEGVRACHEFVDNRLYHIAYDATGFEYKVVLSRINIGCNATEKSAPMVEKYTLYLFESHALPRLYMFGAKLTRSHRPTTYYREQCHHMEYKTAFKHFQKFFKEKTKVEWDLRCEIKQIHKLEKEKEEEEAARVKKGLLEGEKVRPFVWTPPPLGRPVGLLPWGYVRPEERIPDTSSEDSSSGSGTESDGTSSSGSGDDVVYDTNSEVESSDEEEEESSSGEDEDMEDVSAQRGCSGCSKSNRKNLAFVDLTSD</sequence>
<accession>A0A1L7WZ58</accession>
<dbReference type="InterPro" id="IPR036420">
    <property type="entry name" value="BRCT_dom_sf"/>
</dbReference>
<dbReference type="Pfam" id="PF00533">
    <property type="entry name" value="BRCT"/>
    <property type="match status" value="1"/>
</dbReference>
<dbReference type="SMART" id="SM00292">
    <property type="entry name" value="BRCT"/>
    <property type="match status" value="1"/>
</dbReference>
<dbReference type="SUPFAM" id="SSF52113">
    <property type="entry name" value="BRCT domain"/>
    <property type="match status" value="1"/>
</dbReference>
<evidence type="ECO:0000313" key="3">
    <source>
        <dbReference type="EMBL" id="CZR58056.1"/>
    </source>
</evidence>
<feature type="region of interest" description="Disordered" evidence="1">
    <location>
        <begin position="1"/>
        <end position="26"/>
    </location>
</feature>
<dbReference type="Proteomes" id="UP000184330">
    <property type="component" value="Unassembled WGS sequence"/>
</dbReference>
<dbReference type="OrthoDB" id="342264at2759"/>
<name>A0A1L7WZ58_9HELO</name>
<proteinExistence type="predicted"/>
<feature type="region of interest" description="Disordered" evidence="1">
    <location>
        <begin position="333"/>
        <end position="404"/>
    </location>
</feature>
<evidence type="ECO:0000313" key="4">
    <source>
        <dbReference type="Proteomes" id="UP000184330"/>
    </source>
</evidence>
<feature type="compositionally biased region" description="Polar residues" evidence="1">
    <location>
        <begin position="1"/>
        <end position="21"/>
    </location>
</feature>
<dbReference type="Gene3D" id="3.40.50.10190">
    <property type="entry name" value="BRCT domain"/>
    <property type="match status" value="1"/>
</dbReference>
<evidence type="ECO:0000259" key="2">
    <source>
        <dbReference type="PROSITE" id="PS50172"/>
    </source>
</evidence>